<comment type="caution">
    <text evidence="1">The sequence shown here is derived from an EMBL/GenBank/DDBJ whole genome shotgun (WGS) entry which is preliminary data.</text>
</comment>
<dbReference type="Pfam" id="PF19663">
    <property type="entry name" value="DUF6166"/>
    <property type="match status" value="1"/>
</dbReference>
<dbReference type="InterPro" id="IPR046164">
    <property type="entry name" value="DUF6166"/>
</dbReference>
<protein>
    <submittedName>
        <fullName evidence="1">Uncharacterized protein</fullName>
    </submittedName>
</protein>
<dbReference type="EMBL" id="LAZR01000145">
    <property type="protein sequence ID" value="KKN86663.1"/>
    <property type="molecule type" value="Genomic_DNA"/>
</dbReference>
<evidence type="ECO:0000313" key="1">
    <source>
        <dbReference type="EMBL" id="KKN86663.1"/>
    </source>
</evidence>
<organism evidence="1">
    <name type="scientific">marine sediment metagenome</name>
    <dbReference type="NCBI Taxonomy" id="412755"/>
    <lineage>
        <taxon>unclassified sequences</taxon>
        <taxon>metagenomes</taxon>
        <taxon>ecological metagenomes</taxon>
    </lineage>
</organism>
<reference evidence="1" key="1">
    <citation type="journal article" date="2015" name="Nature">
        <title>Complex archaea that bridge the gap between prokaryotes and eukaryotes.</title>
        <authorList>
            <person name="Spang A."/>
            <person name="Saw J.H."/>
            <person name="Jorgensen S.L."/>
            <person name="Zaremba-Niedzwiedzka K."/>
            <person name="Martijn J."/>
            <person name="Lind A.E."/>
            <person name="van Eijk R."/>
            <person name="Schleper C."/>
            <person name="Guy L."/>
            <person name="Ettema T.J."/>
        </authorList>
    </citation>
    <scope>NUCLEOTIDE SEQUENCE</scope>
</reference>
<dbReference type="AlphaFoldDB" id="A0A0F9X529"/>
<sequence>MIKLQGKYNNGKTEVFYNGLKLSLEESLKISKLSPTGFSWGYLGSGPSQLALAVCVEHYGKAKGGVVLIYKKFMAEVIANLNHQEDFDILLNSDLMIC</sequence>
<proteinExistence type="predicted"/>
<name>A0A0F9X529_9ZZZZ</name>
<gene>
    <name evidence="1" type="ORF">LCGC14_0266260</name>
</gene>
<accession>A0A0F9X529</accession>